<dbReference type="Proteomes" id="UP000727407">
    <property type="component" value="Unassembled WGS sequence"/>
</dbReference>
<accession>A0A8J4XC48</accession>
<dbReference type="InterPro" id="IPR036116">
    <property type="entry name" value="FN3_sf"/>
</dbReference>
<name>A0A8J4XC48_CLAMG</name>
<gene>
    <name evidence="2" type="primary">chl1</name>
    <name evidence="2" type="ORF">DAT39_008514</name>
</gene>
<dbReference type="SUPFAM" id="SSF49265">
    <property type="entry name" value="Fibronectin type III"/>
    <property type="match status" value="1"/>
</dbReference>
<dbReference type="InterPro" id="IPR003961">
    <property type="entry name" value="FN3_dom"/>
</dbReference>
<evidence type="ECO:0000313" key="2">
    <source>
        <dbReference type="EMBL" id="KAF5901773.1"/>
    </source>
</evidence>
<comment type="caution">
    <text evidence="2">The sequence shown here is derived from an EMBL/GenBank/DDBJ whole genome shotgun (WGS) entry which is preliminary data.</text>
</comment>
<evidence type="ECO:0000259" key="1">
    <source>
        <dbReference type="PROSITE" id="PS50853"/>
    </source>
</evidence>
<feature type="domain" description="Fibronectin type-III" evidence="1">
    <location>
        <begin position="1"/>
        <end position="74"/>
    </location>
</feature>
<protein>
    <submittedName>
        <fullName evidence="2">Neural cell adhesion molecule L1-like protein isoform X1</fullName>
    </submittedName>
</protein>
<dbReference type="Gene3D" id="2.60.40.10">
    <property type="entry name" value="Immunoglobulins"/>
    <property type="match status" value="1"/>
</dbReference>
<dbReference type="OrthoDB" id="6244967at2759"/>
<evidence type="ECO:0000313" key="3">
    <source>
        <dbReference type="Proteomes" id="UP000727407"/>
    </source>
</evidence>
<organism evidence="2 3">
    <name type="scientific">Clarias magur</name>
    <name type="common">Asian catfish</name>
    <name type="synonym">Macropteronotus magur</name>
    <dbReference type="NCBI Taxonomy" id="1594786"/>
    <lineage>
        <taxon>Eukaryota</taxon>
        <taxon>Metazoa</taxon>
        <taxon>Chordata</taxon>
        <taxon>Craniata</taxon>
        <taxon>Vertebrata</taxon>
        <taxon>Euteleostomi</taxon>
        <taxon>Actinopterygii</taxon>
        <taxon>Neopterygii</taxon>
        <taxon>Teleostei</taxon>
        <taxon>Ostariophysi</taxon>
        <taxon>Siluriformes</taxon>
        <taxon>Clariidae</taxon>
        <taxon>Clarias</taxon>
    </lineage>
</organism>
<keyword evidence="3" id="KW-1185">Reference proteome</keyword>
<dbReference type="InterPro" id="IPR013783">
    <property type="entry name" value="Ig-like_fold"/>
</dbReference>
<sequence length="74" mass="8580">PLSPMEHNGPGLEYKVSYRQQNVEKEWQEHMVKRHSFVVKNTPTFVPYEIKIQAKNHAGWAPEPETIVAYSGED</sequence>
<reference evidence="2" key="1">
    <citation type="submission" date="2020-07" db="EMBL/GenBank/DDBJ databases">
        <title>Clarias magur genome sequencing, assembly and annotation.</title>
        <authorList>
            <person name="Kushwaha B."/>
            <person name="Kumar R."/>
            <person name="Das P."/>
            <person name="Joshi C.G."/>
            <person name="Kumar D."/>
            <person name="Nagpure N.S."/>
            <person name="Pandey M."/>
            <person name="Agarwal S."/>
            <person name="Srivastava S."/>
            <person name="Singh M."/>
            <person name="Sahoo L."/>
            <person name="Jayasankar P."/>
            <person name="Meher P.K."/>
            <person name="Koringa P.G."/>
            <person name="Iquebal M.A."/>
            <person name="Das S.P."/>
            <person name="Bit A."/>
            <person name="Patnaik S."/>
            <person name="Patel N."/>
            <person name="Shah T.M."/>
            <person name="Hinsu A."/>
            <person name="Jena J.K."/>
        </authorList>
    </citation>
    <scope>NUCLEOTIDE SEQUENCE</scope>
    <source>
        <strain evidence="2">CIFAMagur01</strain>
        <tissue evidence="2">Testis</tissue>
    </source>
</reference>
<dbReference type="PROSITE" id="PS50853">
    <property type="entry name" value="FN3"/>
    <property type="match status" value="1"/>
</dbReference>
<dbReference type="EMBL" id="QNUK01000105">
    <property type="protein sequence ID" value="KAF5901773.1"/>
    <property type="molecule type" value="Genomic_DNA"/>
</dbReference>
<proteinExistence type="predicted"/>
<feature type="non-terminal residue" evidence="2">
    <location>
        <position position="74"/>
    </location>
</feature>
<dbReference type="CDD" id="cd00063">
    <property type="entry name" value="FN3"/>
    <property type="match status" value="1"/>
</dbReference>
<dbReference type="AlphaFoldDB" id="A0A8J4XC48"/>
<feature type="non-terminal residue" evidence="2">
    <location>
        <position position="1"/>
    </location>
</feature>
<dbReference type="FunFam" id="2.60.40.10:FF:000367">
    <property type="entry name" value="Neural cell adhesion molecule L1-like protein"/>
    <property type="match status" value="1"/>
</dbReference>